<gene>
    <name evidence="1" type="ORF">RAT170B_0947</name>
</gene>
<protein>
    <submittedName>
        <fullName evidence="1">Beta-lactamase family protein</fullName>
    </submittedName>
</protein>
<evidence type="ECO:0000313" key="2">
    <source>
        <dbReference type="Proteomes" id="UP000033736"/>
    </source>
</evidence>
<dbReference type="GeneID" id="93795834"/>
<dbReference type="PATRIC" id="fig|1268837.3.peg.1135"/>
<dbReference type="InterPro" id="IPR012338">
    <property type="entry name" value="Beta-lactam/transpept-like"/>
</dbReference>
<dbReference type="EMBL" id="LAOQ01000003">
    <property type="protein sequence ID" value="KJW04630.1"/>
    <property type="molecule type" value="Genomic_DNA"/>
</dbReference>
<dbReference type="AlphaFoldDB" id="A0A0F3RDX5"/>
<dbReference type="RefSeq" id="WP_014014913.1">
    <property type="nucleotide sequence ID" value="NZ_LAOQ01000003.1"/>
</dbReference>
<sequence>MDKTLFPLASVLKAVSATAIALMVDQDKLRF</sequence>
<name>A0A0F3RDX5_9RICK</name>
<evidence type="ECO:0000313" key="1">
    <source>
        <dbReference type="EMBL" id="KJW04630.1"/>
    </source>
</evidence>
<comment type="caution">
    <text evidence="1">The sequence shown here is derived from an EMBL/GenBank/DDBJ whole genome shotgun (WGS) entry which is preliminary data.</text>
</comment>
<dbReference type="SUPFAM" id="SSF56601">
    <property type="entry name" value="beta-lactamase/transpeptidase-like"/>
    <property type="match status" value="1"/>
</dbReference>
<proteinExistence type="predicted"/>
<dbReference type="Proteomes" id="UP000033736">
    <property type="component" value="Unassembled WGS sequence"/>
</dbReference>
<reference evidence="1 2" key="1">
    <citation type="submission" date="2015-01" db="EMBL/GenBank/DDBJ databases">
        <title>Genome Sequencing of Rickettsiales /home/snadendla/prok_pipe/test/illegal_ec_num.txt.</title>
        <authorList>
            <person name="Daugherty S.C."/>
            <person name="Su Q."/>
            <person name="Abolude K."/>
            <person name="Beier-Sexton M."/>
            <person name="Carlyon J.A."/>
            <person name="Carter R."/>
            <person name="Day N.P."/>
            <person name="Dumler S.J."/>
            <person name="Dyachenko V."/>
            <person name="Godinez A."/>
            <person name="Kurtti T.J."/>
            <person name="Lichay M."/>
            <person name="Mullins K.E."/>
            <person name="Ott S."/>
            <person name="Pappas-Brown V."/>
            <person name="Paris D.H."/>
            <person name="Patel P."/>
            <person name="Richards A.L."/>
            <person name="Sadzewicz L."/>
            <person name="Sears K."/>
            <person name="Seidman D."/>
            <person name="Sengamalay N."/>
            <person name="Stenos J."/>
            <person name="Tallon L.J."/>
            <person name="Vincent G."/>
            <person name="Fraser C.M."/>
            <person name="Munderloh U."/>
            <person name="Dunning-Hotopp J.C."/>
        </authorList>
    </citation>
    <scope>NUCLEOTIDE SEQUENCE [LARGE SCALE GENOMIC DNA]</scope>
    <source>
        <strain evidence="1 2">T170-B</strain>
    </source>
</reference>
<keyword evidence="2" id="KW-1185">Reference proteome</keyword>
<accession>A0A0F3RDX5</accession>
<organism evidence="1 2">
    <name type="scientific">Rickettsia argasii T170-B</name>
    <dbReference type="NCBI Taxonomy" id="1268837"/>
    <lineage>
        <taxon>Bacteria</taxon>
        <taxon>Pseudomonadati</taxon>
        <taxon>Pseudomonadota</taxon>
        <taxon>Alphaproteobacteria</taxon>
        <taxon>Rickettsiales</taxon>
        <taxon>Rickettsiaceae</taxon>
        <taxon>Rickettsieae</taxon>
        <taxon>Rickettsia</taxon>
        <taxon>spotted fever group</taxon>
    </lineage>
</organism>